<dbReference type="AlphaFoldDB" id="A0A0A9QQ12"/>
<name>A0A0A9QQ12_ARUDO</name>
<feature type="domain" description="Peptide N-acetyl-beta-D-glucosaminyl asparaginase amidase A N-terminal" evidence="1">
    <location>
        <begin position="2"/>
        <end position="171"/>
    </location>
</feature>
<dbReference type="InterPro" id="IPR021102">
    <property type="entry name" value="PNGase_A"/>
</dbReference>
<dbReference type="Pfam" id="PF12222">
    <property type="entry name" value="PNGaseA"/>
    <property type="match status" value="1"/>
</dbReference>
<protein>
    <recommendedName>
        <fullName evidence="1">Peptide N-acetyl-beta-D-glucosaminyl asparaginase amidase A N-terminal domain-containing protein</fullName>
    </recommendedName>
</protein>
<dbReference type="EMBL" id="GBRH01256146">
    <property type="protein sequence ID" value="JAD41749.1"/>
    <property type="molecule type" value="Transcribed_RNA"/>
</dbReference>
<dbReference type="Pfam" id="PF25156">
    <property type="entry name" value="PNGase_A_C"/>
    <property type="match status" value="1"/>
</dbReference>
<reference evidence="2" key="1">
    <citation type="submission" date="2014-09" db="EMBL/GenBank/DDBJ databases">
        <authorList>
            <person name="Magalhaes I.L.F."/>
            <person name="Oliveira U."/>
            <person name="Santos F.R."/>
            <person name="Vidigal T.H.D.A."/>
            <person name="Brescovit A.D."/>
            <person name="Santos A.J."/>
        </authorList>
    </citation>
    <scope>NUCLEOTIDE SEQUENCE</scope>
    <source>
        <tissue evidence="2">Shoot tissue taken approximately 20 cm above the soil surface</tissue>
    </source>
</reference>
<organism evidence="2">
    <name type="scientific">Arundo donax</name>
    <name type="common">Giant reed</name>
    <name type="synonym">Donax arundinaceus</name>
    <dbReference type="NCBI Taxonomy" id="35708"/>
    <lineage>
        <taxon>Eukaryota</taxon>
        <taxon>Viridiplantae</taxon>
        <taxon>Streptophyta</taxon>
        <taxon>Embryophyta</taxon>
        <taxon>Tracheophyta</taxon>
        <taxon>Spermatophyta</taxon>
        <taxon>Magnoliopsida</taxon>
        <taxon>Liliopsida</taxon>
        <taxon>Poales</taxon>
        <taxon>Poaceae</taxon>
        <taxon>PACMAD clade</taxon>
        <taxon>Arundinoideae</taxon>
        <taxon>Arundineae</taxon>
        <taxon>Arundo</taxon>
    </lineage>
</organism>
<sequence length="391" mass="42309">MSPADLIVPMSRSLPLNDGLWYQIQNATDVESTSVTLPSNAYRAVLEVYASFHGDDEFWYTNTPASNGPFREVTVRVDGVLAGAVWPFPVIYTGGINPLLWRPITAIGSFNLPTYDIELTPFLGKLLDGKAHEFGFAVTNALDMWYVDANLHLWLDRGSTVTTASLVSYDAPELAANTTSSQSGGPDDIMYHTTASRHISTTGWVKSSYGNITTNATQTFTFENTIAFNDDTSETVNQTTVAHACILAADYAGVLYSVQEHRNFPLYLDSQAQEQVIVRSSVTHGLDEATVAAGRWSGAGNRSLRNMQSSVVDVEERDGKAVGVSWGTRQTYRYEAADGCYFRNVSSRDYSVVSDQSNEVCVKAASAGGGTVTAALPAMAGADMAPELGRN</sequence>
<evidence type="ECO:0000259" key="1">
    <source>
        <dbReference type="Pfam" id="PF12222"/>
    </source>
</evidence>
<reference evidence="2" key="2">
    <citation type="journal article" date="2015" name="Data Brief">
        <title>Shoot transcriptome of the giant reed, Arundo donax.</title>
        <authorList>
            <person name="Barrero R.A."/>
            <person name="Guerrero F.D."/>
            <person name="Moolhuijzen P."/>
            <person name="Goolsby J.A."/>
            <person name="Tidwell J."/>
            <person name="Bellgard S.E."/>
            <person name="Bellgard M.I."/>
        </authorList>
    </citation>
    <scope>NUCLEOTIDE SEQUENCE</scope>
    <source>
        <tissue evidence="2">Shoot tissue taken approximately 20 cm above the soil surface</tissue>
    </source>
</reference>
<dbReference type="PANTHER" id="PTHR31104">
    <property type="entry name" value="PEPTIDE-N4-(N-ACETYL-BETA-GLUCOSAMINYL)ASPARAGINE AMIDASE A PROTEIN"/>
    <property type="match status" value="1"/>
</dbReference>
<accession>A0A0A9QQ12</accession>
<evidence type="ECO:0000313" key="2">
    <source>
        <dbReference type="EMBL" id="JAD41749.1"/>
    </source>
</evidence>
<dbReference type="InterPro" id="IPR056948">
    <property type="entry name" value="PNGaseA_N"/>
</dbReference>
<proteinExistence type="predicted"/>